<dbReference type="InterPro" id="IPR002641">
    <property type="entry name" value="PNPLA_dom"/>
</dbReference>
<sequence length="1390" mass="157147">MEEVTESTAITSIGEIYAITIFTFSTLFRWFFLLVSFITVTLSTWIIKILSLSFTLQFNFTTLLVLFGLIITIGYLVFRYQILTRYSRLPVETPQTQGAFHHLRPDLDNNEKAQFLYPDDFLSAFLEGIKVFGYLEKQVFHELSRHLQTKKLLAGDILMLEKERSFYIVIDGYVQVFVKTANEEDIVLDPFEDDDYNRGYQLLNEVTNGGTLSSLFTILSLFTDDIELRYNDKAMDHSTNNENNNENTGKQENVSIKNDQSHEISNLKESNHDTSEDQSLPGSSMFPDSPSSRSNRSTKPQILRRLSKEFPTTTSVHPNIVARATMDTTLAVIPVEAFHRLREKFPNSVAHIVQVILTRFQRVTFWTGYKYLGLTKDILRTEKLMNEITAYNLPNDFFRPGSMERLRMKFVGSSKKYKDLDNMNDKYNKYKDMEMSDSGLTNKSKKVRQSTRPRQNVIYESEVESSTDVPIIPNSKNDIRPYANSKYLTTPKSARVQPISGTHVSGRDYDTEDDMYLRESVLEGISKGIGLIQPNRKDKNSSLEHGPRSNSSDSNLHSFHFLNQHSANPLLDIPDDESVAETISSFTSELDNDVDILFYPKGSVLVAEGERNVGLFFVIDGLLDVSVTSSDKNFLGSSFRSGASEVPTQNAHMKPMHKKKESISNNSSNKFKDKSLFMIKPGGLSGYLAALTGFPSFVTIRASTDTYIGYLSKSSLNRLMERNPNVLLTLAKRLIMLLSPLVLQIDFALDWVQVNAGQVLYSEGEQSDSIYIVLNGRVRAINERKNRVIDIVGEYGQGESIGELEVISGTLRPHTLHAIRDTELARMPKTLFNALAIRHPEITLQISRIIASRTRLQQDRRKNAATEFGENNTNLKTVCILPVNENVPVTEFAEKLKSALLRSGETATLLNQSSVVPVLGKHVFTQMGRLKLISWLAEQEEESRIVLYLADGGLSSSWTQTCIRQADCILLVGSGDEEATIGEYESLLIGTKTTARKELVLLHAERHCAPGTTRQWLKNRPWIHAYHHVQMTMPKPTILKRPRRNALESFIRNQFLLYTTKRSPTTHNGIRSDFSRLARRLCGKSVGLVLGGGGARGISHIGVIKALEEAGVPVDMVGGTSIGSFIGGLYARESDSVSILGRSKAFSSRMCSKWRQVFDLTYPLTAWFTGHQFNRGIWKCFSDTLIEDFWLSYFCVTTNITWSRMEVHKSGYAWRYVRASMSLSSFLPPLCDNGNLLVDGGYLDNLPVSVMKSMGANTIIAVDVASHEDTSPVYYGDSLSGWWVILNRFNPFNRRTKIPTMADIQSRLAYVSSVKTLEEAKLIPGCLYMQLPVQQYGTLEFNKFAEIYEVGYKAGKEILKEWKEEGKLQDILGKEQEGYRRNRISRRNSV</sequence>
<dbReference type="PANTHER" id="PTHR14226:SF29">
    <property type="entry name" value="NEUROPATHY TARGET ESTERASE SWS"/>
    <property type="match status" value="1"/>
</dbReference>
<dbReference type="GO" id="GO:0004622">
    <property type="term" value="F:phosphatidylcholine lysophospholipase activity"/>
    <property type="evidence" value="ECO:0007669"/>
    <property type="project" value="UniProtKB-EC"/>
</dbReference>
<feature type="region of interest" description="Disordered" evidence="13">
    <location>
        <begin position="529"/>
        <end position="557"/>
    </location>
</feature>
<feature type="domain" description="Cyclic nucleotide-binding" evidence="14">
    <location>
        <begin position="748"/>
        <end position="835"/>
    </location>
</feature>
<dbReference type="InterPro" id="IPR018490">
    <property type="entry name" value="cNMP-bd_dom_sf"/>
</dbReference>
<dbReference type="PANTHER" id="PTHR14226">
    <property type="entry name" value="NEUROPATHY TARGET ESTERASE/SWISS CHEESE D.MELANOGASTER"/>
    <property type="match status" value="1"/>
</dbReference>
<evidence type="ECO:0000259" key="15">
    <source>
        <dbReference type="PROSITE" id="PS51635"/>
    </source>
</evidence>
<dbReference type="OrthoDB" id="421051at2759"/>
<dbReference type="FunFam" id="2.60.120.10:FF:000062">
    <property type="entry name" value="Lysophospholipase NTE1"/>
    <property type="match status" value="1"/>
</dbReference>
<name>A0A9N8W9S8_9GLOM</name>
<dbReference type="PROSITE" id="PS51635">
    <property type="entry name" value="PNPLA"/>
    <property type="match status" value="1"/>
</dbReference>
<proteinExistence type="inferred from homology"/>
<gene>
    <name evidence="16" type="ORF">DERYTH_LOCUS1992</name>
</gene>
<dbReference type="InterPro" id="IPR016035">
    <property type="entry name" value="Acyl_Trfase/lysoPLipase"/>
</dbReference>
<evidence type="ECO:0000256" key="13">
    <source>
        <dbReference type="SAM" id="MobiDB-lite"/>
    </source>
</evidence>
<keyword evidence="5 12" id="KW-0812">Transmembrane</keyword>
<keyword evidence="8 12" id="KW-1133">Transmembrane helix</keyword>
<evidence type="ECO:0000256" key="9">
    <source>
        <dbReference type="ARBA" id="ARBA00023098"/>
    </source>
</evidence>
<keyword evidence="9 11" id="KW-0443">Lipid metabolism</keyword>
<evidence type="ECO:0000256" key="11">
    <source>
        <dbReference type="PROSITE-ProRule" id="PRU01161"/>
    </source>
</evidence>
<keyword evidence="7 11" id="KW-0442">Lipid degradation</keyword>
<organism evidence="16 17">
    <name type="scientific">Dentiscutata erythropus</name>
    <dbReference type="NCBI Taxonomy" id="1348616"/>
    <lineage>
        <taxon>Eukaryota</taxon>
        <taxon>Fungi</taxon>
        <taxon>Fungi incertae sedis</taxon>
        <taxon>Mucoromycota</taxon>
        <taxon>Glomeromycotina</taxon>
        <taxon>Glomeromycetes</taxon>
        <taxon>Diversisporales</taxon>
        <taxon>Gigasporaceae</taxon>
        <taxon>Dentiscutata</taxon>
    </lineage>
</organism>
<feature type="transmembrane region" description="Helical" evidence="12">
    <location>
        <begin position="27"/>
        <end position="46"/>
    </location>
</feature>
<dbReference type="InterPro" id="IPR001423">
    <property type="entry name" value="LysoPLipase_patatin_CS"/>
</dbReference>
<dbReference type="SUPFAM" id="SSF52151">
    <property type="entry name" value="FabD/lysophospholipase-like"/>
    <property type="match status" value="1"/>
</dbReference>
<feature type="active site" description="Proton acceptor" evidence="11">
    <location>
        <position position="1239"/>
    </location>
</feature>
<feature type="short sequence motif" description="GXGXXG" evidence="11">
    <location>
        <begin position="1092"/>
        <end position="1097"/>
    </location>
</feature>
<dbReference type="InterPro" id="IPR014710">
    <property type="entry name" value="RmlC-like_jellyroll"/>
</dbReference>
<dbReference type="GO" id="GO:0016042">
    <property type="term" value="P:lipid catabolic process"/>
    <property type="evidence" value="ECO:0007669"/>
    <property type="project" value="UniProtKB-UniRule"/>
</dbReference>
<dbReference type="InterPro" id="IPR056556">
    <property type="entry name" value="NTE1_P-loop_dom"/>
</dbReference>
<dbReference type="GO" id="GO:0046470">
    <property type="term" value="P:phosphatidylcholine metabolic process"/>
    <property type="evidence" value="ECO:0007669"/>
    <property type="project" value="InterPro"/>
</dbReference>
<dbReference type="PROSITE" id="PS50042">
    <property type="entry name" value="CNMP_BINDING_3"/>
    <property type="match status" value="2"/>
</dbReference>
<feature type="compositionally biased region" description="Low complexity" evidence="13">
    <location>
        <begin position="281"/>
        <end position="294"/>
    </location>
</feature>
<protein>
    <recommendedName>
        <fullName evidence="4 12">Lysophospholipase NTE1</fullName>
        <ecNumber evidence="3 12">3.1.1.5</ecNumber>
    </recommendedName>
    <alternativeName>
        <fullName evidence="12">Intracellular phospholipase B</fullName>
    </alternativeName>
</protein>
<dbReference type="PROSITE" id="PS01237">
    <property type="entry name" value="UPF0028"/>
    <property type="match status" value="1"/>
</dbReference>
<keyword evidence="6 11" id="KW-0378">Hydrolase</keyword>
<dbReference type="Pfam" id="PF24179">
    <property type="entry name" value="NTE_Ploop"/>
    <property type="match status" value="1"/>
</dbReference>
<dbReference type="GO" id="GO:0005789">
    <property type="term" value="C:endoplasmic reticulum membrane"/>
    <property type="evidence" value="ECO:0007669"/>
    <property type="project" value="UniProtKB-SubCell"/>
</dbReference>
<dbReference type="Proteomes" id="UP000789405">
    <property type="component" value="Unassembled WGS sequence"/>
</dbReference>
<evidence type="ECO:0000256" key="5">
    <source>
        <dbReference type="ARBA" id="ARBA00022692"/>
    </source>
</evidence>
<keyword evidence="17" id="KW-1185">Reference proteome</keyword>
<dbReference type="EC" id="3.1.1.5" evidence="3 12"/>
<comment type="function">
    <text evidence="12">Intracellular phospholipase B that catalyzes the double deacylation of phosphatidylcholine (PC) to glycerophosphocholine (GroPCho). Plays an important role in membrane lipid homeostasis.</text>
</comment>
<comment type="subcellular location">
    <subcellularLocation>
        <location evidence="12">Endoplasmic reticulum membrane</location>
    </subcellularLocation>
    <subcellularLocation>
        <location evidence="1">Membrane</location>
    </subcellularLocation>
</comment>
<dbReference type="SMART" id="SM00100">
    <property type="entry name" value="cNMP"/>
    <property type="match status" value="2"/>
</dbReference>
<feature type="transmembrane region" description="Helical" evidence="12">
    <location>
        <begin position="58"/>
        <end position="78"/>
    </location>
</feature>
<reference evidence="16" key="1">
    <citation type="submission" date="2021-06" db="EMBL/GenBank/DDBJ databases">
        <authorList>
            <person name="Kallberg Y."/>
            <person name="Tangrot J."/>
            <person name="Rosling A."/>
        </authorList>
    </citation>
    <scope>NUCLEOTIDE SEQUENCE</scope>
    <source>
        <strain evidence="16">MA453B</strain>
    </source>
</reference>
<evidence type="ECO:0000256" key="8">
    <source>
        <dbReference type="ARBA" id="ARBA00022989"/>
    </source>
</evidence>
<accession>A0A9N8W9S8</accession>
<dbReference type="Pfam" id="PF00027">
    <property type="entry name" value="cNMP_binding"/>
    <property type="match status" value="1"/>
</dbReference>
<dbReference type="Gene3D" id="3.40.1090.10">
    <property type="entry name" value="Cytosolic phospholipase A2 catalytic domain"/>
    <property type="match status" value="2"/>
</dbReference>
<evidence type="ECO:0000256" key="12">
    <source>
        <dbReference type="RuleBase" id="RU362043"/>
    </source>
</evidence>
<dbReference type="InterPro" id="IPR050301">
    <property type="entry name" value="NTE"/>
</dbReference>
<evidence type="ECO:0000313" key="17">
    <source>
        <dbReference type="Proteomes" id="UP000789405"/>
    </source>
</evidence>
<evidence type="ECO:0000259" key="14">
    <source>
        <dbReference type="PROSITE" id="PS50042"/>
    </source>
</evidence>
<feature type="domain" description="PNPLA" evidence="15">
    <location>
        <begin position="1088"/>
        <end position="1252"/>
    </location>
</feature>
<dbReference type="SUPFAM" id="SSF51206">
    <property type="entry name" value="cAMP-binding domain-like"/>
    <property type="match status" value="3"/>
</dbReference>
<evidence type="ECO:0000256" key="4">
    <source>
        <dbReference type="ARBA" id="ARBA00018317"/>
    </source>
</evidence>
<evidence type="ECO:0000256" key="2">
    <source>
        <dbReference type="ARBA" id="ARBA00006636"/>
    </source>
</evidence>
<feature type="compositionally biased region" description="Basic and acidic residues" evidence="13">
    <location>
        <begin position="535"/>
        <end position="547"/>
    </location>
</feature>
<keyword evidence="12" id="KW-0256">Endoplasmic reticulum</keyword>
<evidence type="ECO:0000256" key="7">
    <source>
        <dbReference type="ARBA" id="ARBA00022963"/>
    </source>
</evidence>
<feature type="active site" description="Nucleophile" evidence="11">
    <location>
        <position position="1121"/>
    </location>
</feature>
<dbReference type="Gene3D" id="2.60.120.10">
    <property type="entry name" value="Jelly Rolls"/>
    <property type="match status" value="3"/>
</dbReference>
<evidence type="ECO:0000256" key="3">
    <source>
        <dbReference type="ARBA" id="ARBA00013274"/>
    </source>
</evidence>
<evidence type="ECO:0000313" key="16">
    <source>
        <dbReference type="EMBL" id="CAG8482360.1"/>
    </source>
</evidence>
<dbReference type="CDD" id="cd00038">
    <property type="entry name" value="CAP_ED"/>
    <property type="match status" value="3"/>
</dbReference>
<comment type="catalytic activity">
    <reaction evidence="12">
        <text>a 1-acyl-sn-glycero-3-phosphocholine + H2O = sn-glycerol 3-phosphocholine + a fatty acid + H(+)</text>
        <dbReference type="Rhea" id="RHEA:15177"/>
        <dbReference type="ChEBI" id="CHEBI:15377"/>
        <dbReference type="ChEBI" id="CHEBI:15378"/>
        <dbReference type="ChEBI" id="CHEBI:16870"/>
        <dbReference type="ChEBI" id="CHEBI:28868"/>
        <dbReference type="ChEBI" id="CHEBI:58168"/>
        <dbReference type="EC" id="3.1.1.5"/>
    </reaction>
</comment>
<evidence type="ECO:0000256" key="6">
    <source>
        <dbReference type="ARBA" id="ARBA00022801"/>
    </source>
</evidence>
<evidence type="ECO:0000256" key="1">
    <source>
        <dbReference type="ARBA" id="ARBA00004370"/>
    </source>
</evidence>
<dbReference type="InterPro" id="IPR000595">
    <property type="entry name" value="cNMP-bd_dom"/>
</dbReference>
<dbReference type="Pfam" id="PF01734">
    <property type="entry name" value="Patatin"/>
    <property type="match status" value="1"/>
</dbReference>
<keyword evidence="10 12" id="KW-0472">Membrane</keyword>
<evidence type="ECO:0000256" key="10">
    <source>
        <dbReference type="ARBA" id="ARBA00023136"/>
    </source>
</evidence>
<feature type="domain" description="Cyclic nucleotide-binding" evidence="14">
    <location>
        <begin position="599"/>
        <end position="720"/>
    </location>
</feature>
<comment type="caution">
    <text evidence="16">The sequence shown here is derived from an EMBL/GenBank/DDBJ whole genome shotgun (WGS) entry which is preliminary data.</text>
</comment>
<feature type="region of interest" description="Disordered" evidence="13">
    <location>
        <begin position="434"/>
        <end position="455"/>
    </location>
</feature>
<feature type="compositionally biased region" description="Polar residues" evidence="13">
    <location>
        <begin position="548"/>
        <end position="557"/>
    </location>
</feature>
<comment type="similarity">
    <text evidence="2 12">Belongs to the NTE family.</text>
</comment>
<feature type="short sequence motif" description="GXSXG" evidence="11">
    <location>
        <begin position="1119"/>
        <end position="1123"/>
    </location>
</feature>
<feature type="short sequence motif" description="DGA/G" evidence="11">
    <location>
        <begin position="1239"/>
        <end position="1241"/>
    </location>
</feature>
<dbReference type="EMBL" id="CAJVPY010000594">
    <property type="protein sequence ID" value="CAG8482360.1"/>
    <property type="molecule type" value="Genomic_DNA"/>
</dbReference>
<feature type="region of interest" description="Disordered" evidence="13">
    <location>
        <begin position="268"/>
        <end position="309"/>
    </location>
</feature>